<gene>
    <name evidence="1" type="ORF">C823_06281</name>
</gene>
<dbReference type="EMBL" id="AQFT01000243">
    <property type="protein sequence ID" value="EMZ16187.1"/>
    <property type="molecule type" value="Genomic_DNA"/>
</dbReference>
<comment type="caution">
    <text evidence="1">The sequence shown here is derived from an EMBL/GenBank/DDBJ whole genome shotgun (WGS) entry which is preliminary data.</text>
</comment>
<dbReference type="OrthoDB" id="9803145at2"/>
<dbReference type="PATRIC" id="fig|1235802.3.peg.6647"/>
<dbReference type="eggNOG" id="ENOG5032VAR">
    <property type="taxonomic scope" value="Bacteria"/>
</dbReference>
<reference evidence="1 2" key="1">
    <citation type="journal article" date="2014" name="Genome Announc.">
        <title>Draft genome sequences of the altered schaedler flora, a defined bacterial community from gnotobiotic mice.</title>
        <authorList>
            <person name="Wannemuehler M.J."/>
            <person name="Overstreet A.M."/>
            <person name="Ward D.V."/>
            <person name="Phillips G.J."/>
        </authorList>
    </citation>
    <scope>NUCLEOTIDE SEQUENCE [LARGE SCALE GENOMIC DNA]</scope>
    <source>
        <strain evidence="1 2">ASF492</strain>
    </source>
</reference>
<organism evidence="1 2">
    <name type="scientific">Eubacterium plexicaudatum ASF492</name>
    <dbReference type="NCBI Taxonomy" id="1235802"/>
    <lineage>
        <taxon>Bacteria</taxon>
        <taxon>Bacillati</taxon>
        <taxon>Bacillota</taxon>
        <taxon>Clostridia</taxon>
        <taxon>Eubacteriales</taxon>
        <taxon>Eubacteriaceae</taxon>
        <taxon>Eubacterium</taxon>
    </lineage>
</organism>
<dbReference type="HOGENOM" id="CLU_186696_0_0_9"/>
<evidence type="ECO:0000313" key="1">
    <source>
        <dbReference type="EMBL" id="EMZ16187.1"/>
    </source>
</evidence>
<sequence>MEYKDYIKQGLNGNAPLKLILCGNIQGTENDKVGVVSVVYATNDKDLAEQKMNELIAVNPNNYYMVYSVPLNVDLTELSHYPSIAISKDDLQ</sequence>
<name>N1ZGR8_9FIRM</name>
<proteinExistence type="predicted"/>
<dbReference type="STRING" id="1235802.C823_06281"/>
<dbReference type="AlphaFoldDB" id="N1ZGR8"/>
<evidence type="ECO:0000313" key="2">
    <source>
        <dbReference type="Proteomes" id="UP000012589"/>
    </source>
</evidence>
<accession>N1ZGR8</accession>
<dbReference type="Proteomes" id="UP000012589">
    <property type="component" value="Unassembled WGS sequence"/>
</dbReference>
<keyword evidence="2" id="KW-1185">Reference proteome</keyword>
<protein>
    <submittedName>
        <fullName evidence="1">Uncharacterized protein</fullName>
    </submittedName>
</protein>